<dbReference type="AlphaFoldDB" id="A0AA39E164"/>
<comment type="similarity">
    <text evidence="1">Belongs to the peptidase C19 family.</text>
</comment>
<dbReference type="PROSITE" id="PS00972">
    <property type="entry name" value="USP_1"/>
    <property type="match status" value="1"/>
</dbReference>
<keyword evidence="11" id="KW-1185">Reference proteome</keyword>
<dbReference type="GO" id="GO:0008270">
    <property type="term" value="F:zinc ion binding"/>
    <property type="evidence" value="ECO:0007669"/>
    <property type="project" value="UniProtKB-KW"/>
</dbReference>
<dbReference type="FunFam" id="6.10.140.2220:FF:000006">
    <property type="entry name" value="Ubiquitin carboxyl-terminal hydrolase 15"/>
    <property type="match status" value="1"/>
</dbReference>
<dbReference type="Pfam" id="PF00443">
    <property type="entry name" value="UCH"/>
    <property type="match status" value="1"/>
</dbReference>
<dbReference type="InterPro" id="IPR002893">
    <property type="entry name" value="Znf_MYND"/>
</dbReference>
<keyword evidence="2" id="KW-0479">Metal-binding</keyword>
<feature type="domain" description="USP" evidence="8">
    <location>
        <begin position="194"/>
        <end position="511"/>
    </location>
</feature>
<dbReference type="GO" id="GO:0005634">
    <property type="term" value="C:nucleus"/>
    <property type="evidence" value="ECO:0007669"/>
    <property type="project" value="TreeGrafter"/>
</dbReference>
<dbReference type="Pfam" id="PF01753">
    <property type="entry name" value="zf-MYND"/>
    <property type="match status" value="1"/>
</dbReference>
<reference evidence="10 11" key="1">
    <citation type="journal article" date="2023" name="BMC Biotechnol.">
        <title>Vitis rotundifolia cv Carlos genome sequencing.</title>
        <authorList>
            <person name="Huff M."/>
            <person name="Hulse-Kemp A."/>
            <person name="Scheffler B."/>
            <person name="Youngblood R."/>
            <person name="Simpson S."/>
            <person name="Babiker E."/>
            <person name="Staton M."/>
        </authorList>
    </citation>
    <scope>NUCLEOTIDE SEQUENCE [LARGE SCALE GENOMIC DNA]</scope>
    <source>
        <tissue evidence="10">Leaf</tissue>
    </source>
</reference>
<dbReference type="PROSITE" id="PS50235">
    <property type="entry name" value="USP_3"/>
    <property type="match status" value="1"/>
</dbReference>
<dbReference type="GO" id="GO:0004843">
    <property type="term" value="F:cysteine-type deubiquitinase activity"/>
    <property type="evidence" value="ECO:0007669"/>
    <property type="project" value="InterPro"/>
</dbReference>
<evidence type="ECO:0000256" key="1">
    <source>
        <dbReference type="ARBA" id="ARBA00009085"/>
    </source>
</evidence>
<organism evidence="10 11">
    <name type="scientific">Vitis rotundifolia</name>
    <name type="common">Muscadine grape</name>
    <dbReference type="NCBI Taxonomy" id="103349"/>
    <lineage>
        <taxon>Eukaryota</taxon>
        <taxon>Viridiplantae</taxon>
        <taxon>Streptophyta</taxon>
        <taxon>Embryophyta</taxon>
        <taxon>Tracheophyta</taxon>
        <taxon>Spermatophyta</taxon>
        <taxon>Magnoliopsida</taxon>
        <taxon>eudicotyledons</taxon>
        <taxon>Gunneridae</taxon>
        <taxon>Pentapetalae</taxon>
        <taxon>rosids</taxon>
        <taxon>Vitales</taxon>
        <taxon>Vitaceae</taxon>
        <taxon>Viteae</taxon>
        <taxon>Vitis</taxon>
    </lineage>
</organism>
<evidence type="ECO:0000256" key="2">
    <source>
        <dbReference type="ARBA" id="ARBA00022723"/>
    </source>
</evidence>
<evidence type="ECO:0000256" key="4">
    <source>
        <dbReference type="ARBA" id="ARBA00022833"/>
    </source>
</evidence>
<keyword evidence="3 5" id="KW-0863">Zinc-finger</keyword>
<keyword evidence="7" id="KW-0472">Membrane</keyword>
<dbReference type="EMBL" id="JARBHA010000004">
    <property type="protein sequence ID" value="KAJ9702865.1"/>
    <property type="molecule type" value="Genomic_DNA"/>
</dbReference>
<evidence type="ECO:0000259" key="8">
    <source>
        <dbReference type="PROSITE" id="PS50235"/>
    </source>
</evidence>
<protein>
    <submittedName>
        <fullName evidence="10">Uncharacterized protein</fullName>
    </submittedName>
</protein>
<keyword evidence="7" id="KW-0812">Transmembrane</keyword>
<feature type="domain" description="MYND-type" evidence="9">
    <location>
        <begin position="85"/>
        <end position="122"/>
    </location>
</feature>
<dbReference type="PROSITE" id="PS01360">
    <property type="entry name" value="ZF_MYND_1"/>
    <property type="match status" value="1"/>
</dbReference>
<feature type="compositionally biased region" description="Polar residues" evidence="6">
    <location>
        <begin position="599"/>
        <end position="610"/>
    </location>
</feature>
<dbReference type="InterPro" id="IPR038765">
    <property type="entry name" value="Papain-like_cys_pep_sf"/>
</dbReference>
<proteinExistence type="inferred from homology"/>
<feature type="region of interest" description="Disordered" evidence="6">
    <location>
        <begin position="599"/>
        <end position="639"/>
    </location>
</feature>
<dbReference type="PANTHER" id="PTHR24006:SF677">
    <property type="entry name" value="UBIQUITIN CARBOXYL-TERMINAL HYDROLASE 19"/>
    <property type="match status" value="1"/>
</dbReference>
<dbReference type="InterPro" id="IPR028889">
    <property type="entry name" value="USP"/>
</dbReference>
<dbReference type="FunFam" id="3.90.70.10:FF:000119">
    <property type="entry name" value="Ubiquitin specific peptidase 36"/>
    <property type="match status" value="1"/>
</dbReference>
<feature type="compositionally biased region" description="Gly residues" evidence="6">
    <location>
        <begin position="51"/>
        <end position="69"/>
    </location>
</feature>
<evidence type="ECO:0000256" key="7">
    <source>
        <dbReference type="SAM" id="Phobius"/>
    </source>
</evidence>
<evidence type="ECO:0000256" key="5">
    <source>
        <dbReference type="PROSITE-ProRule" id="PRU00134"/>
    </source>
</evidence>
<dbReference type="GO" id="GO:0016579">
    <property type="term" value="P:protein deubiquitination"/>
    <property type="evidence" value="ECO:0007669"/>
    <property type="project" value="InterPro"/>
</dbReference>
<gene>
    <name evidence="10" type="ORF">PVL29_004559</name>
</gene>
<dbReference type="GO" id="GO:0005829">
    <property type="term" value="C:cytosol"/>
    <property type="evidence" value="ECO:0007669"/>
    <property type="project" value="TreeGrafter"/>
</dbReference>
<sequence>MHVSGFSLDLNWFLQFIFTSFVVALGLLHLVKNTASKYFVVDANFEGGGGGGGGEGSGAGDVSVPGGGRSDPSIMPGVSGTGDSCLVCGNLGTKKCSGCKAVRYCSQTCQATHWKSGHKTKCKDFQLSGKANLADSTTHSGQKASGVGVNNSNGIVLVPSSGTSKILKQSKEILFPYDEFVEFFNWDKPGFPPCGLINCGNSCFANVVLQCLAYTRPLVAYLLEKGHRRQCRRNDWCFLCEFQVHVERASHSPHPFSPINILSRLPSIGGNLGYGKQEDAHEFMRFAIDTMQSVCLDEFGGEKAIHPSSQETTLIQHIFGGHLQSQVICTKCSKISNQYENMMDLTVEIHGDAASLEECLDQFTVTEWLHGENMYKCDGCNDYVKASKRLTVRHAPNILTIALKRFQVTRVELDDVLSQGAYMLLYSRVCVRSSCLKTTEPFKKENEQMVEVAREVEPCSKQPVECFTEAEKSNHVESSRFPPSDSNACSKVSNCEELSFRTNYEIARKDPEDVDMINPELCSPVSRDNEVVNNGHSNPEEIAVLVDHTPRMVSGFASSSEISSTEVHYPKCKPVSSPDVEEGGRAKSTCVDEVMSLASSTENSVPTQNGACGRAETSHEVSAAPMSTVKETLDETKPVSSEGLAISFVDNLERNKWGKDLPSSSNSIDHGGGKLTGQNSSSDTKLKPLFSPGFLGKRPRNKSTKRDGKASEECHEVATAGKVSSNCNGIAKPGFPHQRSGELNNEAKALPNCNNLPSSSFVGEQPQKSLNEDEMVSIEFSESVIPCDEDGNFVTANESSNNITMGCAEESKGRNKDCSINSGSICSLDNPLAESS</sequence>
<feature type="region of interest" description="Disordered" evidence="6">
    <location>
        <begin position="51"/>
        <end position="75"/>
    </location>
</feature>
<evidence type="ECO:0000256" key="3">
    <source>
        <dbReference type="ARBA" id="ARBA00022771"/>
    </source>
</evidence>
<keyword evidence="4" id="KW-0862">Zinc</keyword>
<evidence type="ECO:0000313" key="11">
    <source>
        <dbReference type="Proteomes" id="UP001168098"/>
    </source>
</evidence>
<dbReference type="PANTHER" id="PTHR24006">
    <property type="entry name" value="UBIQUITIN CARBOXYL-TERMINAL HYDROLASE"/>
    <property type="match status" value="1"/>
</dbReference>
<dbReference type="SUPFAM" id="SSF144232">
    <property type="entry name" value="HIT/MYND zinc finger-like"/>
    <property type="match status" value="1"/>
</dbReference>
<feature type="transmembrane region" description="Helical" evidence="7">
    <location>
        <begin position="12"/>
        <end position="31"/>
    </location>
</feature>
<evidence type="ECO:0000313" key="10">
    <source>
        <dbReference type="EMBL" id="KAJ9702865.1"/>
    </source>
</evidence>
<dbReference type="SUPFAM" id="SSF54001">
    <property type="entry name" value="Cysteine proteinases"/>
    <property type="match status" value="1"/>
</dbReference>
<evidence type="ECO:0000259" key="9">
    <source>
        <dbReference type="PROSITE" id="PS50865"/>
    </source>
</evidence>
<accession>A0AA39E164</accession>
<comment type="caution">
    <text evidence="10">The sequence shown here is derived from an EMBL/GenBank/DDBJ whole genome shotgun (WGS) entry which is preliminary data.</text>
</comment>
<dbReference type="Gene3D" id="6.10.140.2220">
    <property type="match status" value="1"/>
</dbReference>
<dbReference type="PROSITE" id="PS50865">
    <property type="entry name" value="ZF_MYND_2"/>
    <property type="match status" value="1"/>
</dbReference>
<feature type="compositionally biased region" description="Basic and acidic residues" evidence="6">
    <location>
        <begin position="704"/>
        <end position="716"/>
    </location>
</feature>
<dbReference type="Gene3D" id="3.90.70.10">
    <property type="entry name" value="Cysteine proteinases"/>
    <property type="match status" value="1"/>
</dbReference>
<dbReference type="InterPro" id="IPR001394">
    <property type="entry name" value="Peptidase_C19_UCH"/>
</dbReference>
<dbReference type="Proteomes" id="UP001168098">
    <property type="component" value="Unassembled WGS sequence"/>
</dbReference>
<evidence type="ECO:0000256" key="6">
    <source>
        <dbReference type="SAM" id="MobiDB-lite"/>
    </source>
</evidence>
<dbReference type="InterPro" id="IPR018200">
    <property type="entry name" value="USP_CS"/>
</dbReference>
<feature type="region of interest" description="Disordered" evidence="6">
    <location>
        <begin position="656"/>
        <end position="716"/>
    </location>
</feature>
<keyword evidence="7" id="KW-1133">Transmembrane helix</keyword>
<name>A0AA39E164_VITRO</name>
<dbReference type="InterPro" id="IPR050164">
    <property type="entry name" value="Peptidase_C19"/>
</dbReference>